<gene>
    <name evidence="1" type="ORF">HaLaN_28856</name>
</gene>
<organism evidence="1 2">
    <name type="scientific">Haematococcus lacustris</name>
    <name type="common">Green alga</name>
    <name type="synonym">Haematococcus pluvialis</name>
    <dbReference type="NCBI Taxonomy" id="44745"/>
    <lineage>
        <taxon>Eukaryota</taxon>
        <taxon>Viridiplantae</taxon>
        <taxon>Chlorophyta</taxon>
        <taxon>core chlorophytes</taxon>
        <taxon>Chlorophyceae</taxon>
        <taxon>CS clade</taxon>
        <taxon>Chlamydomonadales</taxon>
        <taxon>Haematococcaceae</taxon>
        <taxon>Haematococcus</taxon>
    </lineage>
</organism>
<evidence type="ECO:0000313" key="2">
    <source>
        <dbReference type="Proteomes" id="UP000485058"/>
    </source>
</evidence>
<accession>A0A6A0ADA2</accession>
<proteinExistence type="predicted"/>
<dbReference type="EMBL" id="BLLF01004692">
    <property type="protein sequence ID" value="GFH30074.1"/>
    <property type="molecule type" value="Genomic_DNA"/>
</dbReference>
<dbReference type="AlphaFoldDB" id="A0A6A0ADA2"/>
<dbReference type="Proteomes" id="UP000485058">
    <property type="component" value="Unassembled WGS sequence"/>
</dbReference>
<keyword evidence="2" id="KW-1185">Reference proteome</keyword>
<protein>
    <submittedName>
        <fullName evidence="1">Uncharacterized protein</fullName>
    </submittedName>
</protein>
<reference evidence="1 2" key="1">
    <citation type="submission" date="2020-02" db="EMBL/GenBank/DDBJ databases">
        <title>Draft genome sequence of Haematococcus lacustris strain NIES-144.</title>
        <authorList>
            <person name="Morimoto D."/>
            <person name="Nakagawa S."/>
            <person name="Yoshida T."/>
            <person name="Sawayama S."/>
        </authorList>
    </citation>
    <scope>NUCLEOTIDE SEQUENCE [LARGE SCALE GENOMIC DNA]</scope>
    <source>
        <strain evidence="1 2">NIES-144</strain>
    </source>
</reference>
<sequence length="42" mass="4636">MLNWHAAATDMNLMVKQDLKELGMEQGLLEVTSPTPTPPAQQ</sequence>
<comment type="caution">
    <text evidence="1">The sequence shown here is derived from an EMBL/GenBank/DDBJ whole genome shotgun (WGS) entry which is preliminary data.</text>
</comment>
<name>A0A6A0ADA2_HAELA</name>
<evidence type="ECO:0000313" key="1">
    <source>
        <dbReference type="EMBL" id="GFH30074.1"/>
    </source>
</evidence>